<evidence type="ECO:0000313" key="2">
    <source>
        <dbReference type="EMBL" id="KAJ1524072.1"/>
    </source>
</evidence>
<feature type="transmembrane region" description="Helical" evidence="1">
    <location>
        <begin position="446"/>
        <end position="466"/>
    </location>
</feature>
<name>A0AAV7XK11_9NEOP</name>
<keyword evidence="1" id="KW-0812">Transmembrane</keyword>
<dbReference type="EMBL" id="JAPTSV010000009">
    <property type="protein sequence ID" value="KAJ1524072.1"/>
    <property type="molecule type" value="Genomic_DNA"/>
</dbReference>
<feature type="transmembrane region" description="Helical" evidence="1">
    <location>
        <begin position="208"/>
        <end position="229"/>
    </location>
</feature>
<dbReference type="Proteomes" id="UP001075354">
    <property type="component" value="Chromosome 9"/>
</dbReference>
<feature type="transmembrane region" description="Helical" evidence="1">
    <location>
        <begin position="290"/>
        <end position="307"/>
    </location>
</feature>
<feature type="transmembrane region" description="Helical" evidence="1">
    <location>
        <begin position="249"/>
        <end position="270"/>
    </location>
</feature>
<keyword evidence="1" id="KW-1133">Transmembrane helix</keyword>
<protein>
    <submittedName>
        <fullName evidence="2">Uncharacterized protein</fullName>
    </submittedName>
</protein>
<comment type="caution">
    <text evidence="2">The sequence shown here is derived from an EMBL/GenBank/DDBJ whole genome shotgun (WGS) entry which is preliminary data.</text>
</comment>
<organism evidence="2 3">
    <name type="scientific">Megalurothrips usitatus</name>
    <name type="common">bean blossom thrips</name>
    <dbReference type="NCBI Taxonomy" id="439358"/>
    <lineage>
        <taxon>Eukaryota</taxon>
        <taxon>Metazoa</taxon>
        <taxon>Ecdysozoa</taxon>
        <taxon>Arthropoda</taxon>
        <taxon>Hexapoda</taxon>
        <taxon>Insecta</taxon>
        <taxon>Pterygota</taxon>
        <taxon>Neoptera</taxon>
        <taxon>Paraneoptera</taxon>
        <taxon>Thysanoptera</taxon>
        <taxon>Terebrantia</taxon>
        <taxon>Thripoidea</taxon>
        <taxon>Thripidae</taxon>
        <taxon>Megalurothrips</taxon>
    </lineage>
</organism>
<gene>
    <name evidence="2" type="ORF">ONE63_010610</name>
</gene>
<evidence type="ECO:0000256" key="1">
    <source>
        <dbReference type="SAM" id="Phobius"/>
    </source>
</evidence>
<proteinExistence type="predicted"/>
<accession>A0AAV7XK11</accession>
<sequence length="660" mass="73209">MANVTSLMLTVPSLGTTEPSFKMKKEMAWVSSSLSDGVVEDDEGVVPVEEPLEYWMTAPVLVMAYLTLLRSTVPSLGTTEPSFRMKKEMAWVSFGVVEPSLPDLVVGACVVVGEESPPEYWMTAPLLVMAYLTLLRSTLPSFLTTAPSLVMKKGMLLSLDVLPLSPFLSFLFPSLPLFLFPSVLLFLFPSLSVLDPWFVPWPLLLPLLEYWMTAPLLVMAYLTLLRFTLPSFLTTSPFLVMKKEMLLSLDGLSLLPFLSFLFPSVLLFLFPSLSLLDPWFVPWPLSFPLLEYWMTAPLLVMAYLTLLRSTLPSFLTTSPFLLMKKEMLLSVDVLPLPPLLLVRGVVDEEPWPVPGVVLGAGVVAEDPPDAVVLVVDDPELWPEVSLLEVFFVCVSLLELVDLDAEDEEDFLVMVLPSLDASFLAEENEAAVSVRLTWSASSSDSSWVLPSALVTVLVCWWAFFFSVEDPPAAAADEDFISPVAVFLSEEADEAEAASSFSSLSSVWSVSDTDFDELPCLDGLGVVVVVEDPEEVEPDPDLEEELLEELLEELFELDELLLFLSFPPFLLLLSPLLLLPPLLLLLPPCLLSLPSPCLLSPSPFFLPLPDPDCDDEDDWDELLEELLEEVPEPPELVLDTVLDVIRGRVSPLGSTIWSWLER</sequence>
<keyword evidence="1" id="KW-0472">Membrane</keyword>
<dbReference type="AlphaFoldDB" id="A0AAV7XK11"/>
<evidence type="ECO:0000313" key="3">
    <source>
        <dbReference type="Proteomes" id="UP001075354"/>
    </source>
</evidence>
<reference evidence="2" key="1">
    <citation type="submission" date="2022-12" db="EMBL/GenBank/DDBJ databases">
        <title>Chromosome-level genome assembly of the bean flower thrips Megalurothrips usitatus.</title>
        <authorList>
            <person name="Ma L."/>
            <person name="Liu Q."/>
            <person name="Li H."/>
            <person name="Cai W."/>
        </authorList>
    </citation>
    <scope>NUCLEOTIDE SEQUENCE</scope>
    <source>
        <strain evidence="2">Cailab_2022a</strain>
    </source>
</reference>
<keyword evidence="3" id="KW-1185">Reference proteome</keyword>
<feature type="transmembrane region" description="Helical" evidence="1">
    <location>
        <begin position="167"/>
        <end position="188"/>
    </location>
</feature>